<keyword evidence="2" id="KW-1185">Reference proteome</keyword>
<accession>A0A418PPH8</accession>
<comment type="caution">
    <text evidence="1">The sequence shown here is derived from an EMBL/GenBank/DDBJ whole genome shotgun (WGS) entry which is preliminary data.</text>
</comment>
<dbReference type="Proteomes" id="UP000283522">
    <property type="component" value="Unassembled WGS sequence"/>
</dbReference>
<proteinExistence type="predicted"/>
<name>A0A418PPH8_9BACT</name>
<evidence type="ECO:0000313" key="2">
    <source>
        <dbReference type="Proteomes" id="UP000283522"/>
    </source>
</evidence>
<sequence>MKSLDFRVERSNAKVPTLLDKGIELRVDQVNKRKLSVGSQVLSTEGHICSTNAEKAIFTSKIKRKLN</sequence>
<dbReference type="AlphaFoldDB" id="A0A418PPH8"/>
<gene>
    <name evidence="1" type="ORF">D0X99_14300</name>
</gene>
<dbReference type="EMBL" id="QXML01000007">
    <property type="protein sequence ID" value="RIW13980.1"/>
    <property type="molecule type" value="Genomic_DNA"/>
</dbReference>
<reference evidence="1 2" key="1">
    <citation type="submission" date="2018-09" db="EMBL/GenBank/DDBJ databases">
        <authorList>
            <person name="Wang X."/>
            <person name="Du Z."/>
        </authorList>
    </citation>
    <scope>NUCLEOTIDE SEQUENCE [LARGE SCALE GENOMIC DNA]</scope>
    <source>
        <strain evidence="1 2">N3</strain>
    </source>
</reference>
<evidence type="ECO:0000313" key="1">
    <source>
        <dbReference type="EMBL" id="RIW13980.1"/>
    </source>
</evidence>
<organism evidence="1 2">
    <name type="scientific">Algoriphagus lacus</name>
    <dbReference type="NCBI Taxonomy" id="2056311"/>
    <lineage>
        <taxon>Bacteria</taxon>
        <taxon>Pseudomonadati</taxon>
        <taxon>Bacteroidota</taxon>
        <taxon>Cytophagia</taxon>
        <taxon>Cytophagales</taxon>
        <taxon>Cyclobacteriaceae</taxon>
        <taxon>Algoriphagus</taxon>
    </lineage>
</organism>
<protein>
    <submittedName>
        <fullName evidence="1">Uncharacterized protein</fullName>
    </submittedName>
</protein>